<evidence type="ECO:0000256" key="2">
    <source>
        <dbReference type="SAM" id="Phobius"/>
    </source>
</evidence>
<dbReference type="AlphaFoldDB" id="A0A250WW76"/>
<evidence type="ECO:0000313" key="4">
    <source>
        <dbReference type="Proteomes" id="UP000232323"/>
    </source>
</evidence>
<sequence length="248" mass="27668">MTSNNPEYTALTGGPESHRVQQSLHQQQPEYFTDDDDDYDTLIESRNIHEQANVHWWQSKSPQLTSGYLTLIPLSDSRLKPRNTRMIVGAAIFLCIASVCIVFFTVARGVTVGSIEVVNSTINFNTSAGTYSIMLRCQLPIYNPNYAAVLLTGRIKVSFYDQNAGYADLNPVLIHARAQPQIITVDVNSSNVPQKYLFTIYTQCFTFPEKLIFFLDAQLKTQYLGSTSMLPKIDNYAILECGSGESGG</sequence>
<feature type="region of interest" description="Disordered" evidence="1">
    <location>
        <begin position="1"/>
        <end position="33"/>
    </location>
</feature>
<feature type="compositionally biased region" description="Polar residues" evidence="1">
    <location>
        <begin position="20"/>
        <end position="30"/>
    </location>
</feature>
<name>A0A250WW76_9CHLO</name>
<proteinExistence type="predicted"/>
<protein>
    <submittedName>
        <fullName evidence="3">Uncharacterized protein</fullName>
    </submittedName>
</protein>
<evidence type="ECO:0000313" key="3">
    <source>
        <dbReference type="EMBL" id="GAX75088.1"/>
    </source>
</evidence>
<dbReference type="Proteomes" id="UP000232323">
    <property type="component" value="Unassembled WGS sequence"/>
</dbReference>
<dbReference type="PANTHER" id="PTHR28556">
    <property type="entry name" value="TRANSMEMBRANE PROTEIN 106B"/>
    <property type="match status" value="1"/>
</dbReference>
<evidence type="ECO:0000256" key="1">
    <source>
        <dbReference type="SAM" id="MobiDB-lite"/>
    </source>
</evidence>
<dbReference type="OrthoDB" id="508875at2759"/>
<feature type="transmembrane region" description="Helical" evidence="2">
    <location>
        <begin position="87"/>
        <end position="107"/>
    </location>
</feature>
<keyword evidence="2" id="KW-0472">Membrane</keyword>
<dbReference type="InterPro" id="IPR009790">
    <property type="entry name" value="TMEM106"/>
</dbReference>
<reference evidence="3 4" key="1">
    <citation type="submission" date="2017-08" db="EMBL/GenBank/DDBJ databases">
        <title>Acidophilic green algal genome provides insights into adaptation to an acidic environment.</title>
        <authorList>
            <person name="Hirooka S."/>
            <person name="Hirose Y."/>
            <person name="Kanesaki Y."/>
            <person name="Higuchi S."/>
            <person name="Fujiwara T."/>
            <person name="Onuma R."/>
            <person name="Era A."/>
            <person name="Ohbayashi R."/>
            <person name="Uzuka A."/>
            <person name="Nozaki H."/>
            <person name="Yoshikawa H."/>
            <person name="Miyagishima S.Y."/>
        </authorList>
    </citation>
    <scope>NUCLEOTIDE SEQUENCE [LARGE SCALE GENOMIC DNA]</scope>
    <source>
        <strain evidence="3 4">NIES-2499</strain>
    </source>
</reference>
<dbReference type="STRING" id="1157962.A0A250WW76"/>
<accession>A0A250WW76</accession>
<keyword evidence="2" id="KW-0812">Transmembrane</keyword>
<organism evidence="3 4">
    <name type="scientific">Chlamydomonas eustigma</name>
    <dbReference type="NCBI Taxonomy" id="1157962"/>
    <lineage>
        <taxon>Eukaryota</taxon>
        <taxon>Viridiplantae</taxon>
        <taxon>Chlorophyta</taxon>
        <taxon>core chlorophytes</taxon>
        <taxon>Chlorophyceae</taxon>
        <taxon>CS clade</taxon>
        <taxon>Chlamydomonadales</taxon>
        <taxon>Chlamydomonadaceae</taxon>
        <taxon>Chlamydomonas</taxon>
    </lineage>
</organism>
<keyword evidence="2" id="KW-1133">Transmembrane helix</keyword>
<dbReference type="PANTHER" id="PTHR28556:SF4">
    <property type="entry name" value="TRANSMEMBRANE PROTEIN 106A"/>
    <property type="match status" value="1"/>
</dbReference>
<dbReference type="EMBL" id="BEGY01000010">
    <property type="protein sequence ID" value="GAX75088.1"/>
    <property type="molecule type" value="Genomic_DNA"/>
</dbReference>
<keyword evidence="4" id="KW-1185">Reference proteome</keyword>
<gene>
    <name evidence="3" type="ORF">CEUSTIGMA_g2532.t1</name>
</gene>
<comment type="caution">
    <text evidence="3">The sequence shown here is derived from an EMBL/GenBank/DDBJ whole genome shotgun (WGS) entry which is preliminary data.</text>
</comment>